<dbReference type="RefSeq" id="WP_055093816.1">
    <property type="nucleotide sequence ID" value="NZ_JRLF01000009.1"/>
</dbReference>
<proteinExistence type="predicted"/>
<sequence length="150" mass="17483">MKSISQNKLIFFLKKYILVGLLLFTSTFIEIYWAVGKFSKNISSGCMDCSFIEEAILMSLLTTFFLTFLFLALSLIKNLYLKRTIELIILILVWLFWNHTVFVDRESSWSTYTFKEELFYTFSNSILPVLVVSTVTIIALNYISKSHEPN</sequence>
<protein>
    <submittedName>
        <fullName evidence="2">Uncharacterized protein</fullName>
    </submittedName>
</protein>
<organism evidence="2 3">
    <name type="scientific">Flavobacterium aquidurense</name>
    <dbReference type="NCBI Taxonomy" id="362413"/>
    <lineage>
        <taxon>Bacteria</taxon>
        <taxon>Pseudomonadati</taxon>
        <taxon>Bacteroidota</taxon>
        <taxon>Flavobacteriia</taxon>
        <taxon>Flavobacteriales</taxon>
        <taxon>Flavobacteriaceae</taxon>
        <taxon>Flavobacterium</taxon>
    </lineage>
</organism>
<dbReference type="EMBL" id="JRLF01000009">
    <property type="protein sequence ID" value="KQB40907.1"/>
    <property type="molecule type" value="Genomic_DNA"/>
</dbReference>
<keyword evidence="1" id="KW-0472">Membrane</keyword>
<dbReference type="Proteomes" id="UP000050443">
    <property type="component" value="Unassembled WGS sequence"/>
</dbReference>
<evidence type="ECO:0000313" key="2">
    <source>
        <dbReference type="EMBL" id="KQB40907.1"/>
    </source>
</evidence>
<gene>
    <name evidence="2" type="ORF">RC62_4281</name>
</gene>
<feature type="transmembrane region" description="Helical" evidence="1">
    <location>
        <begin position="122"/>
        <end position="143"/>
    </location>
</feature>
<keyword evidence="1" id="KW-0812">Transmembrane</keyword>
<feature type="transmembrane region" description="Helical" evidence="1">
    <location>
        <begin position="85"/>
        <end position="102"/>
    </location>
</feature>
<evidence type="ECO:0000313" key="3">
    <source>
        <dbReference type="Proteomes" id="UP000050443"/>
    </source>
</evidence>
<keyword evidence="1" id="KW-1133">Transmembrane helix</keyword>
<accession>A0A0Q0WX95</accession>
<feature type="transmembrane region" description="Helical" evidence="1">
    <location>
        <begin position="55"/>
        <end position="73"/>
    </location>
</feature>
<comment type="caution">
    <text evidence="2">The sequence shown here is derived from an EMBL/GenBank/DDBJ whole genome shotgun (WGS) entry which is preliminary data.</text>
</comment>
<reference evidence="2 3" key="1">
    <citation type="submission" date="2014-09" db="EMBL/GenBank/DDBJ databases">
        <title>Genome sequence of Flavobacterium aquidurense RC62.</title>
        <authorList>
            <person name="Kim J.F."/>
            <person name="Kwak M.-J."/>
        </authorList>
    </citation>
    <scope>NUCLEOTIDE SEQUENCE [LARGE SCALE GENOMIC DNA]</scope>
    <source>
        <strain evidence="2 3">RC62</strain>
    </source>
</reference>
<feature type="transmembrane region" description="Helical" evidence="1">
    <location>
        <begin position="12"/>
        <end position="35"/>
    </location>
</feature>
<name>A0A0Q0WX95_9FLAO</name>
<dbReference type="OrthoDB" id="1262437at2"/>
<evidence type="ECO:0000256" key="1">
    <source>
        <dbReference type="SAM" id="Phobius"/>
    </source>
</evidence>
<dbReference type="AlphaFoldDB" id="A0A0Q0WX95"/>
<dbReference type="STRING" id="362413.RC62_4281"/>
<dbReference type="PATRIC" id="fig|362413.3.peg.4203"/>